<comment type="catalytic activity">
    <reaction evidence="6">
        <text>a 2'-deoxyadenosine in DNA + S-adenosyl-L-methionine = an N(6)-methyl-2'-deoxyadenosine in DNA + S-adenosyl-L-homocysteine + H(+)</text>
        <dbReference type="Rhea" id="RHEA:15197"/>
        <dbReference type="Rhea" id="RHEA-COMP:12418"/>
        <dbReference type="Rhea" id="RHEA-COMP:12419"/>
        <dbReference type="ChEBI" id="CHEBI:15378"/>
        <dbReference type="ChEBI" id="CHEBI:57856"/>
        <dbReference type="ChEBI" id="CHEBI:59789"/>
        <dbReference type="ChEBI" id="CHEBI:90615"/>
        <dbReference type="ChEBI" id="CHEBI:90616"/>
        <dbReference type="EC" id="2.1.1.72"/>
    </reaction>
</comment>
<protein>
    <recommendedName>
        <fullName evidence="2">site-specific DNA-methyltransferase (adenine-specific)</fullName>
        <ecNumber evidence="2">2.1.1.72</ecNumber>
    </recommendedName>
</protein>
<organism evidence="7 8">
    <name type="scientific">Halalkalibacter oceani</name>
    <dbReference type="NCBI Taxonomy" id="1653776"/>
    <lineage>
        <taxon>Bacteria</taxon>
        <taxon>Bacillati</taxon>
        <taxon>Bacillota</taxon>
        <taxon>Bacilli</taxon>
        <taxon>Bacillales</taxon>
        <taxon>Bacillaceae</taxon>
        <taxon>Halalkalibacter</taxon>
    </lineage>
</organism>
<dbReference type="GO" id="GO:0032259">
    <property type="term" value="P:methylation"/>
    <property type="evidence" value="ECO:0007669"/>
    <property type="project" value="UniProtKB-KW"/>
</dbReference>
<evidence type="ECO:0000256" key="6">
    <source>
        <dbReference type="ARBA" id="ARBA00047942"/>
    </source>
</evidence>
<comment type="caution">
    <text evidence="7">The sequence shown here is derived from an EMBL/GenBank/DDBJ whole genome shotgun (WGS) entry which is preliminary data.</text>
</comment>
<gene>
    <name evidence="7" type="ORF">M3202_21360</name>
</gene>
<dbReference type="PANTHER" id="PTHR30481">
    <property type="entry name" value="DNA ADENINE METHYLASE"/>
    <property type="match status" value="1"/>
</dbReference>
<sequence length="286" mass="32924">MESKLTCRFCGLVAAANDENAFQLDRLARGFWCEECDGFSYLPNVALQHRFTVIFEDPQADKPFVEKPPLPLLKRLSVLRYPGGKSKVIDYLYSHLQLARTKTLVSPYTGGGSFELAMLHAGAIEHLHLNDLDTGVFALWYLMKHYPDELIQRLEIFRPTHQDFFQAQALIKDHYHGADLVDAAWAALIVNRLAYSGIAKANPLGGRHGSHAQLLQRWNPADLIRRIKRIHAMSDRITITNEDAYELIEEAYWDQQSTIFIDPPYFRKGKDLYPCYYEKDEHLNLQ</sequence>
<dbReference type="InterPro" id="IPR012327">
    <property type="entry name" value="MeTrfase_D12"/>
</dbReference>
<dbReference type="InterPro" id="IPR023095">
    <property type="entry name" value="Ade_MeTrfase_dom_2"/>
</dbReference>
<dbReference type="SUPFAM" id="SSF53335">
    <property type="entry name" value="S-adenosyl-L-methionine-dependent methyltransferases"/>
    <property type="match status" value="1"/>
</dbReference>
<dbReference type="EC" id="2.1.1.72" evidence="2"/>
<dbReference type="RefSeq" id="WP_251225244.1">
    <property type="nucleotide sequence ID" value="NZ_JAMBOL010000045.1"/>
</dbReference>
<dbReference type="GO" id="GO:0009007">
    <property type="term" value="F:site-specific DNA-methyltransferase (adenine-specific) activity"/>
    <property type="evidence" value="ECO:0007669"/>
    <property type="project" value="UniProtKB-EC"/>
</dbReference>
<evidence type="ECO:0000313" key="7">
    <source>
        <dbReference type="EMBL" id="MCM3716596.1"/>
    </source>
</evidence>
<accession>A0A9X2DTX6</accession>
<dbReference type="GO" id="GO:0006298">
    <property type="term" value="P:mismatch repair"/>
    <property type="evidence" value="ECO:0007669"/>
    <property type="project" value="TreeGrafter"/>
</dbReference>
<keyword evidence="4" id="KW-0808">Transferase</keyword>
<proteinExistence type="inferred from homology"/>
<dbReference type="GO" id="GO:0043565">
    <property type="term" value="F:sequence-specific DNA binding"/>
    <property type="evidence" value="ECO:0007669"/>
    <property type="project" value="TreeGrafter"/>
</dbReference>
<dbReference type="EMBL" id="JAMBOL010000045">
    <property type="protein sequence ID" value="MCM3716596.1"/>
    <property type="molecule type" value="Genomic_DNA"/>
</dbReference>
<dbReference type="GO" id="GO:1904047">
    <property type="term" value="F:S-adenosyl-L-methionine binding"/>
    <property type="evidence" value="ECO:0007669"/>
    <property type="project" value="TreeGrafter"/>
</dbReference>
<evidence type="ECO:0000256" key="3">
    <source>
        <dbReference type="ARBA" id="ARBA00022603"/>
    </source>
</evidence>
<dbReference type="PRINTS" id="PR00505">
    <property type="entry name" value="D12N6MTFRASE"/>
</dbReference>
<evidence type="ECO:0000256" key="1">
    <source>
        <dbReference type="ARBA" id="ARBA00006594"/>
    </source>
</evidence>
<evidence type="ECO:0000256" key="4">
    <source>
        <dbReference type="ARBA" id="ARBA00022679"/>
    </source>
</evidence>
<evidence type="ECO:0000313" key="8">
    <source>
        <dbReference type="Proteomes" id="UP001139179"/>
    </source>
</evidence>
<keyword evidence="3 7" id="KW-0489">Methyltransferase</keyword>
<dbReference type="GO" id="GO:0009307">
    <property type="term" value="P:DNA restriction-modification system"/>
    <property type="evidence" value="ECO:0007669"/>
    <property type="project" value="InterPro"/>
</dbReference>
<dbReference type="Gene3D" id="3.40.50.150">
    <property type="entry name" value="Vaccinia Virus protein VP39"/>
    <property type="match status" value="1"/>
</dbReference>
<keyword evidence="8" id="KW-1185">Reference proteome</keyword>
<reference evidence="7" key="1">
    <citation type="submission" date="2022-05" db="EMBL/GenBank/DDBJ databases">
        <title>Comparative Genomics of Spacecraft Associated Microbes.</title>
        <authorList>
            <person name="Tran M.T."/>
            <person name="Wright A."/>
            <person name="Seuylemezian A."/>
            <person name="Eisen J."/>
            <person name="Coil D."/>
        </authorList>
    </citation>
    <scope>NUCLEOTIDE SEQUENCE</scope>
    <source>
        <strain evidence="7">214.1.1</strain>
    </source>
</reference>
<dbReference type="Proteomes" id="UP001139179">
    <property type="component" value="Unassembled WGS sequence"/>
</dbReference>
<keyword evidence="5" id="KW-0949">S-adenosyl-L-methionine</keyword>
<comment type="similarity">
    <text evidence="1">Belongs to the N(4)/N(6)-methyltransferase family.</text>
</comment>
<name>A0A9X2DTX6_9BACI</name>
<dbReference type="PANTHER" id="PTHR30481:SF2">
    <property type="entry name" value="SITE-SPECIFIC DNA-METHYLTRANSFERASE (ADENINE-SPECIFIC)"/>
    <property type="match status" value="1"/>
</dbReference>
<dbReference type="Pfam" id="PF02086">
    <property type="entry name" value="MethyltransfD12"/>
    <property type="match status" value="1"/>
</dbReference>
<dbReference type="InterPro" id="IPR029063">
    <property type="entry name" value="SAM-dependent_MTases_sf"/>
</dbReference>
<dbReference type="Gene3D" id="1.10.1020.10">
    <property type="entry name" value="Adenine-specific Methyltransferase, Domain 2"/>
    <property type="match status" value="1"/>
</dbReference>
<evidence type="ECO:0000256" key="5">
    <source>
        <dbReference type="ARBA" id="ARBA00022691"/>
    </source>
</evidence>
<dbReference type="AlphaFoldDB" id="A0A9X2DTX6"/>
<evidence type="ECO:0000256" key="2">
    <source>
        <dbReference type="ARBA" id="ARBA00011900"/>
    </source>
</evidence>